<gene>
    <name evidence="1" type="ORF">SMTD_LOCUS16101</name>
</gene>
<evidence type="ECO:0000313" key="1">
    <source>
        <dbReference type="EMBL" id="VDP70400.1"/>
    </source>
</evidence>
<keyword evidence="2" id="KW-1185">Reference proteome</keyword>
<organism evidence="1 2">
    <name type="scientific">Schistosoma mattheei</name>
    <dbReference type="NCBI Taxonomy" id="31246"/>
    <lineage>
        <taxon>Eukaryota</taxon>
        <taxon>Metazoa</taxon>
        <taxon>Spiralia</taxon>
        <taxon>Lophotrochozoa</taxon>
        <taxon>Platyhelminthes</taxon>
        <taxon>Trematoda</taxon>
        <taxon>Digenea</taxon>
        <taxon>Strigeidida</taxon>
        <taxon>Schistosomatoidea</taxon>
        <taxon>Schistosomatidae</taxon>
        <taxon>Schistosoma</taxon>
    </lineage>
</organism>
<dbReference type="AlphaFoldDB" id="A0A3P8FWU3"/>
<evidence type="ECO:0000313" key="2">
    <source>
        <dbReference type="Proteomes" id="UP000269396"/>
    </source>
</evidence>
<sequence>MRLRNSNEYNLNPSTRTNWRASLVPAATVTPAPKAYIEVAAVKKLVVGSRSCGRMPLLAHGFGYNQDVFSSV</sequence>
<proteinExistence type="predicted"/>
<reference evidence="1 2" key="1">
    <citation type="submission" date="2018-11" db="EMBL/GenBank/DDBJ databases">
        <authorList>
            <consortium name="Pathogen Informatics"/>
        </authorList>
    </citation>
    <scope>NUCLEOTIDE SEQUENCE [LARGE SCALE GENOMIC DNA]</scope>
    <source>
        <strain>Denwood</strain>
        <strain evidence="2">Zambia</strain>
    </source>
</reference>
<accession>A0A3P8FWU3</accession>
<name>A0A3P8FWU3_9TREM</name>
<protein>
    <submittedName>
        <fullName evidence="1">Uncharacterized protein</fullName>
    </submittedName>
</protein>
<dbReference type="Proteomes" id="UP000269396">
    <property type="component" value="Unassembled WGS sequence"/>
</dbReference>
<dbReference type="EMBL" id="UZAL01036731">
    <property type="protein sequence ID" value="VDP70400.1"/>
    <property type="molecule type" value="Genomic_DNA"/>
</dbReference>